<dbReference type="EMBL" id="JAVRBK010000003">
    <property type="protein sequence ID" value="KAK5647079.1"/>
    <property type="molecule type" value="Genomic_DNA"/>
</dbReference>
<keyword evidence="2" id="KW-1185">Reference proteome</keyword>
<organism evidence="1 2">
    <name type="scientific">Pyrocoelia pectoralis</name>
    <dbReference type="NCBI Taxonomy" id="417401"/>
    <lineage>
        <taxon>Eukaryota</taxon>
        <taxon>Metazoa</taxon>
        <taxon>Ecdysozoa</taxon>
        <taxon>Arthropoda</taxon>
        <taxon>Hexapoda</taxon>
        <taxon>Insecta</taxon>
        <taxon>Pterygota</taxon>
        <taxon>Neoptera</taxon>
        <taxon>Endopterygota</taxon>
        <taxon>Coleoptera</taxon>
        <taxon>Polyphaga</taxon>
        <taxon>Elateriformia</taxon>
        <taxon>Elateroidea</taxon>
        <taxon>Lampyridae</taxon>
        <taxon>Lampyrinae</taxon>
        <taxon>Pyrocoelia</taxon>
    </lineage>
</organism>
<protein>
    <submittedName>
        <fullName evidence="1">Uncharacterized protein</fullName>
    </submittedName>
</protein>
<comment type="caution">
    <text evidence="1">The sequence shown here is derived from an EMBL/GenBank/DDBJ whole genome shotgun (WGS) entry which is preliminary data.</text>
</comment>
<accession>A0AAN7VIB7</accession>
<dbReference type="Proteomes" id="UP001329430">
    <property type="component" value="Chromosome 3"/>
</dbReference>
<proteinExistence type="predicted"/>
<evidence type="ECO:0000313" key="1">
    <source>
        <dbReference type="EMBL" id="KAK5647079.1"/>
    </source>
</evidence>
<reference evidence="1 2" key="1">
    <citation type="journal article" date="2024" name="Insects">
        <title>An Improved Chromosome-Level Genome Assembly of the Firefly Pyrocoelia pectoralis.</title>
        <authorList>
            <person name="Fu X."/>
            <person name="Meyer-Rochow V.B."/>
            <person name="Ballantyne L."/>
            <person name="Zhu X."/>
        </authorList>
    </citation>
    <scope>NUCLEOTIDE SEQUENCE [LARGE SCALE GENOMIC DNA]</scope>
    <source>
        <strain evidence="1">XCY_ONT2</strain>
    </source>
</reference>
<dbReference type="InterPro" id="IPR038602">
    <property type="entry name" value="Mite_allergen_7_sf"/>
</dbReference>
<dbReference type="Gene3D" id="3.15.10.50">
    <property type="match status" value="1"/>
</dbReference>
<dbReference type="Pfam" id="PF16984">
    <property type="entry name" value="Grp7_allergen"/>
    <property type="match status" value="1"/>
</dbReference>
<sequence>MSSKPFHFRYRESHTQDKNLKITIKIDVRYNLRYQNDILGSQNTQIKHFFKILLSTNSMVLINDYADTLLEDLSRFLEENEYSSVNLPDYTKTFQVAFFSGVINLQNGKLNNLNTIVRLNDSTVTYAPPYLRLYVPMKSTALNMNYTYTAQVMGMKPTGTVHGNITNCEMVIDVGISLANLRATLFELRVKKVTGLSLAFQGSGFFNSIVNGIKNMLIPTIEEFLPQKFEEFLLDLVHDKFSYYNSTICETLDDC</sequence>
<evidence type="ECO:0000313" key="2">
    <source>
        <dbReference type="Proteomes" id="UP001329430"/>
    </source>
</evidence>
<gene>
    <name evidence="1" type="ORF">RI129_005543</name>
</gene>
<name>A0AAN7VIB7_9COLE</name>
<dbReference type="InterPro" id="IPR020234">
    <property type="entry name" value="Mite_allergen_group-7"/>
</dbReference>
<dbReference type="AlphaFoldDB" id="A0AAN7VIB7"/>